<reference evidence="4" key="1">
    <citation type="submission" date="2023-10" db="EMBL/GenBank/DDBJ databases">
        <authorList>
            <person name="Domelevo Entfellner J.-B."/>
        </authorList>
    </citation>
    <scope>NUCLEOTIDE SEQUENCE</scope>
</reference>
<name>A0AA86SBD2_9FABA</name>
<proteinExistence type="predicted"/>
<dbReference type="PROSITE" id="PS50096">
    <property type="entry name" value="IQ"/>
    <property type="match status" value="1"/>
</dbReference>
<evidence type="ECO:0000256" key="2">
    <source>
        <dbReference type="SAM" id="Coils"/>
    </source>
</evidence>
<dbReference type="InterPro" id="IPR003103">
    <property type="entry name" value="BAG_domain"/>
</dbReference>
<dbReference type="GO" id="GO:0006457">
    <property type="term" value="P:protein folding"/>
    <property type="evidence" value="ECO:0007669"/>
    <property type="project" value="TreeGrafter"/>
</dbReference>
<dbReference type="InterPro" id="IPR040400">
    <property type="entry name" value="BAG5/6/7/8"/>
</dbReference>
<evidence type="ECO:0000313" key="4">
    <source>
        <dbReference type="EMBL" id="CAJ1934309.1"/>
    </source>
</evidence>
<accession>A0AA86SBD2</accession>
<dbReference type="Gramene" id="rna-AYBTSS11_LOCUS6842">
    <property type="protein sequence ID" value="CAJ1934309.1"/>
    <property type="gene ID" value="gene-AYBTSS11_LOCUS6842"/>
</dbReference>
<dbReference type="EMBL" id="OY731399">
    <property type="protein sequence ID" value="CAJ1934309.1"/>
    <property type="molecule type" value="Genomic_DNA"/>
</dbReference>
<keyword evidence="5" id="KW-1185">Reference proteome</keyword>
<keyword evidence="1" id="KW-0143">Chaperone</keyword>
<dbReference type="GO" id="GO:0051087">
    <property type="term" value="F:protein-folding chaperone binding"/>
    <property type="evidence" value="ECO:0007669"/>
    <property type="project" value="InterPro"/>
</dbReference>
<dbReference type="PANTHER" id="PTHR33322:SF3">
    <property type="entry name" value="BAG FAMILY MOLECULAR CHAPERONE REGULATOR 7"/>
    <property type="match status" value="1"/>
</dbReference>
<keyword evidence="2" id="KW-0175">Coiled coil</keyword>
<evidence type="ECO:0000259" key="3">
    <source>
        <dbReference type="Pfam" id="PF02179"/>
    </source>
</evidence>
<organism evidence="4 5">
    <name type="scientific">Sphenostylis stenocarpa</name>
    <dbReference type="NCBI Taxonomy" id="92480"/>
    <lineage>
        <taxon>Eukaryota</taxon>
        <taxon>Viridiplantae</taxon>
        <taxon>Streptophyta</taxon>
        <taxon>Embryophyta</taxon>
        <taxon>Tracheophyta</taxon>
        <taxon>Spermatophyta</taxon>
        <taxon>Magnoliopsida</taxon>
        <taxon>eudicotyledons</taxon>
        <taxon>Gunneridae</taxon>
        <taxon>Pentapetalae</taxon>
        <taxon>rosids</taxon>
        <taxon>fabids</taxon>
        <taxon>Fabales</taxon>
        <taxon>Fabaceae</taxon>
        <taxon>Papilionoideae</taxon>
        <taxon>50 kb inversion clade</taxon>
        <taxon>NPAAA clade</taxon>
        <taxon>indigoferoid/millettioid clade</taxon>
        <taxon>Phaseoleae</taxon>
        <taxon>Sphenostylis</taxon>
    </lineage>
</organism>
<dbReference type="Pfam" id="PF02179">
    <property type="entry name" value="BAG"/>
    <property type="match status" value="1"/>
</dbReference>
<dbReference type="PANTHER" id="PTHR33322">
    <property type="entry name" value="BAG DOMAIN CONTAINING PROTEIN, EXPRESSED"/>
    <property type="match status" value="1"/>
</dbReference>
<dbReference type="AlphaFoldDB" id="A0AA86SBD2"/>
<feature type="domain" description="BAG" evidence="3">
    <location>
        <begin position="291"/>
        <end position="356"/>
    </location>
</feature>
<gene>
    <name evidence="4" type="ORF">AYBTSS11_LOCUS6842</name>
</gene>
<evidence type="ECO:0000313" key="5">
    <source>
        <dbReference type="Proteomes" id="UP001189624"/>
    </source>
</evidence>
<feature type="coiled-coil region" evidence="2">
    <location>
        <begin position="68"/>
        <end position="95"/>
    </location>
</feature>
<dbReference type="Proteomes" id="UP001189624">
    <property type="component" value="Chromosome 2"/>
</dbReference>
<protein>
    <recommendedName>
        <fullName evidence="3">BAG domain-containing protein</fullName>
    </recommendedName>
</protein>
<dbReference type="GO" id="GO:0009506">
    <property type="term" value="C:plasmodesma"/>
    <property type="evidence" value="ECO:0007669"/>
    <property type="project" value="TreeGrafter"/>
</dbReference>
<evidence type="ECO:0000256" key="1">
    <source>
        <dbReference type="ARBA" id="ARBA00023186"/>
    </source>
</evidence>
<sequence length="407" mass="46705">MSRFRRFELIEHPFPLCYSSPFQTLTFPSFLEQSLDLDLDLLLVPGHFDAVADLLHAPSLAYQRVARQLETELRLQSLNDRVAELESRFDRLLGGDRKYTWTAEIKGAEKNGFDRKYKWVAEIVEEEKKKQVKKVVKDKNVTWTIQLESEGEEGEKKKLVKGVAKNVKWTAEIKGKGENSGSSRKYTFQVESGDAEKKEKVKEKEKEKEKKKGNGLRIVEIHEPSNHRDVVLRQAFAKRFGAVQNNRGKKKDLSPQDAALLIQISFRAYLIRRSKALRALRELAVAKSKLKEIRAQFNNFSYRRHVAHDAEERQRFSEKIIVLLLTVDAIEGADIMVRSAKRSMVDELEAMLDVVDPQPGRRSASLSFKRRTFDMPDGVIRKEIEEGVAQVVQMLEEAENSSNTFGA</sequence>